<evidence type="ECO:0000256" key="1">
    <source>
        <dbReference type="SAM" id="MobiDB-lite"/>
    </source>
</evidence>
<feature type="region of interest" description="Disordered" evidence="1">
    <location>
        <begin position="61"/>
        <end position="81"/>
    </location>
</feature>
<evidence type="ECO:0000313" key="4">
    <source>
        <dbReference type="Proteomes" id="UP001056336"/>
    </source>
</evidence>
<dbReference type="Proteomes" id="UP001056336">
    <property type="component" value="Chromosome"/>
</dbReference>
<feature type="compositionally biased region" description="Polar residues" evidence="1">
    <location>
        <begin position="71"/>
        <end position="81"/>
    </location>
</feature>
<evidence type="ECO:0000313" key="3">
    <source>
        <dbReference type="EMBL" id="UQX89242.1"/>
    </source>
</evidence>
<name>A0ABY4R188_9ACTN</name>
<protein>
    <submittedName>
        <fullName evidence="3">Uncharacterized protein</fullName>
    </submittedName>
</protein>
<organism evidence="3 4">
    <name type="scientific">Jatrophihabitans telluris</name>
    <dbReference type="NCBI Taxonomy" id="2038343"/>
    <lineage>
        <taxon>Bacteria</taxon>
        <taxon>Bacillati</taxon>
        <taxon>Actinomycetota</taxon>
        <taxon>Actinomycetes</taxon>
        <taxon>Jatrophihabitantales</taxon>
        <taxon>Jatrophihabitantaceae</taxon>
        <taxon>Jatrophihabitans</taxon>
    </lineage>
</organism>
<keyword evidence="4" id="KW-1185">Reference proteome</keyword>
<reference evidence="3" key="1">
    <citation type="journal article" date="2018" name="Int. J. Syst. Evol. Microbiol.">
        <title>Jatrophihabitans telluris sp. nov., isolated from sediment soil of lava forest wetlands and the emended description of the genus Jatrophihabitans.</title>
        <authorList>
            <person name="Lee K.C."/>
            <person name="Suh M.K."/>
            <person name="Eom M.K."/>
            <person name="Kim K.K."/>
            <person name="Kim J.S."/>
            <person name="Kim D.S."/>
            <person name="Ko S.H."/>
            <person name="Shin Y.K."/>
            <person name="Lee J.S."/>
        </authorList>
    </citation>
    <scope>NUCLEOTIDE SEQUENCE</scope>
    <source>
        <strain evidence="3">N237</strain>
    </source>
</reference>
<keyword evidence="2" id="KW-0812">Transmembrane</keyword>
<feature type="compositionally biased region" description="Basic and acidic residues" evidence="1">
    <location>
        <begin position="61"/>
        <end position="70"/>
    </location>
</feature>
<proteinExistence type="predicted"/>
<feature type="transmembrane region" description="Helical" evidence="2">
    <location>
        <begin position="6"/>
        <end position="23"/>
    </location>
</feature>
<dbReference type="RefSeq" id="WP_249773138.1">
    <property type="nucleotide sequence ID" value="NZ_CP097332.1"/>
</dbReference>
<dbReference type="EMBL" id="CP097332">
    <property type="protein sequence ID" value="UQX89242.1"/>
    <property type="molecule type" value="Genomic_DNA"/>
</dbReference>
<keyword evidence="2" id="KW-0472">Membrane</keyword>
<reference evidence="3" key="2">
    <citation type="submission" date="2022-05" db="EMBL/GenBank/DDBJ databases">
        <authorList>
            <person name="Kim J.-S."/>
            <person name="Lee K."/>
            <person name="Suh M."/>
            <person name="Eom M."/>
            <person name="Kim J.-S."/>
            <person name="Kim D.-S."/>
            <person name="Ko S.-H."/>
            <person name="Shin Y."/>
            <person name="Lee J.-S."/>
        </authorList>
    </citation>
    <scope>NUCLEOTIDE SEQUENCE</scope>
    <source>
        <strain evidence="3">N237</strain>
    </source>
</reference>
<sequence length="252" mass="27875">MNPMMTVLVLAVLWLIVVIPMMVQKIDARRGERSAARFSTAMRALSRGKLIAINRTTEKTLTRSVSRDSDTQVASAAPSRTSPHVFVPGAPAGVTAGRRPVPAAMEAMMYPERLSKSEMSEARQQMMARRRRSLTVLIAGTILGLAWSIFSGSTMSWVAGLGFLLSLGGYLSFLRSQALRDRDRRENRRRNLGYGDGASYDATEQLSVYEEVTTVVRIDDDDVALHGMADTIDLTGLYVEEEFEAQPMRRAV</sequence>
<gene>
    <name evidence="3" type="ORF">M6D93_04365</name>
</gene>
<keyword evidence="2" id="KW-1133">Transmembrane helix</keyword>
<feature type="transmembrane region" description="Helical" evidence="2">
    <location>
        <begin position="133"/>
        <end position="150"/>
    </location>
</feature>
<feature type="transmembrane region" description="Helical" evidence="2">
    <location>
        <begin position="156"/>
        <end position="174"/>
    </location>
</feature>
<evidence type="ECO:0000256" key="2">
    <source>
        <dbReference type="SAM" id="Phobius"/>
    </source>
</evidence>
<accession>A0ABY4R188</accession>